<dbReference type="OrthoDB" id="9865048at2"/>
<dbReference type="STRING" id="1045773.SAMN05216555_10436"/>
<dbReference type="AlphaFoldDB" id="A0A1G8MTZ6"/>
<name>A0A1G8MTZ6_9MICC</name>
<organism evidence="1 2">
    <name type="scientific">Arthrobacter cupressi</name>
    <dbReference type="NCBI Taxonomy" id="1045773"/>
    <lineage>
        <taxon>Bacteria</taxon>
        <taxon>Bacillati</taxon>
        <taxon>Actinomycetota</taxon>
        <taxon>Actinomycetes</taxon>
        <taxon>Micrococcales</taxon>
        <taxon>Micrococcaceae</taxon>
        <taxon>Arthrobacter</taxon>
    </lineage>
</organism>
<evidence type="ECO:0000313" key="1">
    <source>
        <dbReference type="EMBL" id="SDI71275.1"/>
    </source>
</evidence>
<dbReference type="EMBL" id="FNEI01000004">
    <property type="protein sequence ID" value="SDI71275.1"/>
    <property type="molecule type" value="Genomic_DNA"/>
</dbReference>
<proteinExistence type="predicted"/>
<reference evidence="2" key="1">
    <citation type="submission" date="2016-10" db="EMBL/GenBank/DDBJ databases">
        <authorList>
            <person name="Varghese N."/>
            <person name="Submissions S."/>
        </authorList>
    </citation>
    <scope>NUCLEOTIDE SEQUENCE [LARGE SCALE GENOMIC DNA]</scope>
    <source>
        <strain evidence="2">CGMCC 1.10783</strain>
    </source>
</reference>
<evidence type="ECO:0000313" key="2">
    <source>
        <dbReference type="Proteomes" id="UP000182130"/>
    </source>
</evidence>
<accession>A0A1G8MTZ6</accession>
<gene>
    <name evidence="1" type="ORF">SAMN05216555_10436</name>
</gene>
<dbReference type="Proteomes" id="UP000182130">
    <property type="component" value="Unassembled WGS sequence"/>
</dbReference>
<keyword evidence="2" id="KW-1185">Reference proteome</keyword>
<sequence length="130" mass="13679">METESNAPADARAVVDSLFEPFGLALPADARDFTVDRSPLEPFQNASLTTFTADSAEMTAACESAGAMVAPDARIVAQDAKLLRGVHLEEGSTLCSKDSDYGRGPAFRAVIPPSKTGTVYVAVYQLPAGR</sequence>
<dbReference type="RefSeq" id="WP_074587761.1">
    <property type="nucleotide sequence ID" value="NZ_FNEI01000004.1"/>
</dbReference>
<protein>
    <submittedName>
        <fullName evidence="1">Uncharacterized protein</fullName>
    </submittedName>
</protein>